<feature type="compositionally biased region" description="Polar residues" evidence="3">
    <location>
        <begin position="1254"/>
        <end position="1268"/>
    </location>
</feature>
<feature type="region of interest" description="Disordered" evidence="3">
    <location>
        <begin position="876"/>
        <end position="908"/>
    </location>
</feature>
<feature type="compositionally biased region" description="Basic and acidic residues" evidence="3">
    <location>
        <begin position="558"/>
        <end position="595"/>
    </location>
</feature>
<evidence type="ECO:0000313" key="6">
    <source>
        <dbReference type="Proteomes" id="UP000007110"/>
    </source>
</evidence>
<dbReference type="EnsemblMetazoa" id="XM_011663018">
    <property type="protein sequence ID" value="XP_011661320"/>
    <property type="gene ID" value="LOC100890776"/>
</dbReference>
<organism evidence="5 6">
    <name type="scientific">Strongylocentrotus purpuratus</name>
    <name type="common">Purple sea urchin</name>
    <dbReference type="NCBI Taxonomy" id="7668"/>
    <lineage>
        <taxon>Eukaryota</taxon>
        <taxon>Metazoa</taxon>
        <taxon>Echinodermata</taxon>
        <taxon>Eleutherozoa</taxon>
        <taxon>Echinozoa</taxon>
        <taxon>Echinoidea</taxon>
        <taxon>Euechinoidea</taxon>
        <taxon>Echinacea</taxon>
        <taxon>Camarodonta</taxon>
        <taxon>Echinidea</taxon>
        <taxon>Strongylocentrotidae</taxon>
        <taxon>Strongylocentrotus</taxon>
    </lineage>
</organism>
<dbReference type="PANTHER" id="PTHR22826">
    <property type="entry name" value="RHO GUANINE EXCHANGE FACTOR-RELATED"/>
    <property type="match status" value="1"/>
</dbReference>
<evidence type="ECO:0000259" key="4">
    <source>
        <dbReference type="PROSITE" id="PS50191"/>
    </source>
</evidence>
<reference evidence="5" key="2">
    <citation type="submission" date="2021-01" db="UniProtKB">
        <authorList>
            <consortium name="EnsemblMetazoa"/>
        </authorList>
    </citation>
    <scope>IDENTIFICATION</scope>
</reference>
<dbReference type="InterPro" id="IPR051336">
    <property type="entry name" value="RhoGEF_Guanine_NuclExch_SF"/>
</dbReference>
<reference evidence="6" key="1">
    <citation type="submission" date="2015-02" db="EMBL/GenBank/DDBJ databases">
        <title>Genome sequencing for Strongylocentrotus purpuratus.</title>
        <authorList>
            <person name="Murali S."/>
            <person name="Liu Y."/>
            <person name="Vee V."/>
            <person name="English A."/>
            <person name="Wang M."/>
            <person name="Skinner E."/>
            <person name="Han Y."/>
            <person name="Muzny D.M."/>
            <person name="Worley K.C."/>
            <person name="Gibbs R.A."/>
        </authorList>
    </citation>
    <scope>NUCLEOTIDE SEQUENCE</scope>
</reference>
<evidence type="ECO:0000256" key="1">
    <source>
        <dbReference type="ARBA" id="ARBA00022658"/>
    </source>
</evidence>
<dbReference type="GO" id="GO:0005737">
    <property type="term" value="C:cytoplasm"/>
    <property type="evidence" value="ECO:0000318"/>
    <property type="project" value="GO_Central"/>
</dbReference>
<feature type="region of interest" description="Disordered" evidence="3">
    <location>
        <begin position="1197"/>
        <end position="1289"/>
    </location>
</feature>
<feature type="region of interest" description="Disordered" evidence="3">
    <location>
        <begin position="1391"/>
        <end position="1422"/>
    </location>
</feature>
<feature type="region of interest" description="Disordered" evidence="3">
    <location>
        <begin position="1078"/>
        <end position="1101"/>
    </location>
</feature>
<feature type="compositionally biased region" description="Basic and acidic residues" evidence="3">
    <location>
        <begin position="631"/>
        <end position="684"/>
    </location>
</feature>
<protein>
    <recommendedName>
        <fullName evidence="4">CRAL-TRIO domain-containing protein</fullName>
    </recommendedName>
</protein>
<accession>A0A7M7LSH8</accession>
<evidence type="ECO:0000313" key="5">
    <source>
        <dbReference type="EnsemblMetazoa" id="XP_011661320"/>
    </source>
</evidence>
<dbReference type="InterPro" id="IPR001251">
    <property type="entry name" value="CRAL-TRIO_dom"/>
</dbReference>
<feature type="compositionally biased region" description="Low complexity" evidence="3">
    <location>
        <begin position="1405"/>
        <end position="1422"/>
    </location>
</feature>
<feature type="compositionally biased region" description="Low complexity" evidence="3">
    <location>
        <begin position="1197"/>
        <end position="1216"/>
    </location>
</feature>
<dbReference type="RefSeq" id="XP_011661320.2">
    <property type="nucleotide sequence ID" value="XM_011663018.2"/>
</dbReference>
<dbReference type="GeneID" id="100890776"/>
<dbReference type="GO" id="GO:0005085">
    <property type="term" value="F:guanyl-nucleotide exchange factor activity"/>
    <property type="evidence" value="ECO:0000318"/>
    <property type="project" value="GO_Central"/>
</dbReference>
<feature type="compositionally biased region" description="Polar residues" evidence="3">
    <location>
        <begin position="889"/>
        <end position="898"/>
    </location>
</feature>
<keyword evidence="1" id="KW-0344">Guanine-nucleotide releasing factor</keyword>
<dbReference type="PROSITE" id="PS50191">
    <property type="entry name" value="CRAL_TRIO"/>
    <property type="match status" value="1"/>
</dbReference>
<proteinExistence type="predicted"/>
<feature type="coiled-coil region" evidence="2">
    <location>
        <begin position="228"/>
        <end position="275"/>
    </location>
</feature>
<dbReference type="OrthoDB" id="10004999at2759"/>
<feature type="region of interest" description="Disordered" evidence="3">
    <location>
        <begin position="979"/>
        <end position="1001"/>
    </location>
</feature>
<dbReference type="KEGG" id="spu:100890776"/>
<dbReference type="OMA" id="CELLRME"/>
<name>A0A7M7LSH8_STRPU</name>
<feature type="compositionally biased region" description="Low complexity" evidence="3">
    <location>
        <begin position="1078"/>
        <end position="1089"/>
    </location>
</feature>
<sequence>MEVDDYNFCELLRMEPVARMPDEDLLHSEVAIMSGGRDQSGRPLVTFPAQNHGILESRVMGSGLDRILRYYINITSPTTKVHGFAFIADLRFSTLDFISMLKSSLNSLQAETSSAVGPFMLYLIQPIDKKCLKDTQTLLALRQSKKKSNKHIPSTLFQTVMVVDEMDLYNHVDKSQLTADLGGYLQYSHSAWVRFRKTVEPFFVCYEEVIPKLPDAFSRLEDLESYDLGETREDLERQRENMQQLIRDLFRELGLESLSQECDDLLSKINQSDIDEVYAAVAQKPVFREVRLLAEYCREKLTMMKQRLDAARDRVEGRVEDEMKRIDLLEEMQNLSNWLLNEGPTGLKRLEIADSLGRAEMLCNHFETGVASLAVDKLAQADGLKEEFQTLVSEGGNGFANLRSAVRALEGHAENYQSMLDDRRHVLSTVRSFYGLYDKIARWCVRALKFLPSDIVDVHNDIRSERTKSRRRGQDVGDAEYRWIEDSERFLRKHPSPKEEDVTSMMEYVETVGEKVRKKKAKHLANRCAVLLRVLNTNDLASEKDVLLAKKWQGEVVGSRDDSQREKTKGVIRERKDGDGVEEARMEAEEEKREEMESEVDDPLLRRIGRHTPSKEVEVRGQRSKRRSSKGKVEEKADDRKSDSDGRGRKVADEERRTDDGAKEEKEDVRVEKDKDERGKEREQSQWIRPSQDFWAGRIPGVARQSQPQTDETDGRVAQHYDNVGMPVQDVHPHMAGRLQGPDQQVQDVNSPHLTASNAGGFQRYLNRNQNANPSPSYVNGHPLHALHGNVAPLHHQQVGPFQGMPGPINQSHLGTFQTRQSQFPVHGLNQSPYSIPPGSDVASRQHVQVMNTSAQTCTLYDPVTGLPYQAYLQSPRSTSLQGDPRSTDYLSDSQHSTPGLGHHRGQRLVDPHISGMHALQALVGHPQHRVTGHNRTHALNIGLSSMQAQHSRASTPRSEHKRELSPYEDVLSRIGQMRTRARRGKNGHDKSKPTSREMRAAKSVPNLSNLLAGVHMDGAGNRYGDTGLDLEGDRQSDYYARLAHLDDQTGRCSSEHATKKWVSRLMADDLHYANSSSLRSASPALPSSNTPRNQPRPLTPQEKYELESLTSLLNESDDDDDDSAPVSNSPTRDRFRLGDISSSQTRSRVLPTRPPNIDFDADQRELDQIRQNLSGSFAAPGNSEFGVTFDPLQTNELSPNLHHSSLSSNEISPLHYPSSHSTQTHPHPTSQSSHATYNSAYHSSASFAGANQGGSSYTSHHQNQTGPFNGRGVPSSRLPSGGAEGTTLAPMTEQMREYFGEVGVTEEELVQQGLEERLRNVHVNQVQERATRDHLSTPNFLAEAMNTLVKLDSSADSQLPVGLPLGARHMLQRNPSLQLSDEGVIIDGASWDGTLEPGSVATTERGSVESGVGSRGQASNP</sequence>
<keyword evidence="2" id="KW-0175">Coiled coil</keyword>
<evidence type="ECO:0000256" key="2">
    <source>
        <dbReference type="SAM" id="Coils"/>
    </source>
</evidence>
<evidence type="ECO:0000256" key="3">
    <source>
        <dbReference type="SAM" id="MobiDB-lite"/>
    </source>
</evidence>
<feature type="region of interest" description="Disordered" evidence="3">
    <location>
        <begin position="555"/>
        <end position="686"/>
    </location>
</feature>
<dbReference type="InParanoid" id="A0A7M7LSH8"/>
<keyword evidence="6" id="KW-1185">Reference proteome</keyword>
<dbReference type="Proteomes" id="UP000007110">
    <property type="component" value="Unassembled WGS sequence"/>
</dbReference>
<feature type="compositionally biased region" description="Basic and acidic residues" evidence="3">
    <location>
        <begin position="987"/>
        <end position="1001"/>
    </location>
</feature>
<feature type="domain" description="CRAL-TRIO" evidence="4">
    <location>
        <begin position="21"/>
        <end position="189"/>
    </location>
</feature>
<feature type="compositionally biased region" description="Polar residues" evidence="3">
    <location>
        <begin position="1219"/>
        <end position="1247"/>
    </location>
</feature>
<feature type="region of interest" description="Disordered" evidence="3">
    <location>
        <begin position="1115"/>
        <end position="1162"/>
    </location>
</feature>
<dbReference type="PANTHER" id="PTHR22826:SF211">
    <property type="entry name" value="LD43457P"/>
    <property type="match status" value="1"/>
</dbReference>